<dbReference type="Proteomes" id="UP000436088">
    <property type="component" value="Unassembled WGS sequence"/>
</dbReference>
<gene>
    <name evidence="7" type="ORF">F3Y22_tig00110247pilonHSYRG00063</name>
</gene>
<evidence type="ECO:0000256" key="5">
    <source>
        <dbReference type="ARBA" id="ARBA00023242"/>
    </source>
</evidence>
<keyword evidence="4" id="KW-0238">DNA-binding</keyword>
<keyword evidence="6" id="KW-0812">Transmembrane</keyword>
<organism evidence="7 8">
    <name type="scientific">Hibiscus syriacus</name>
    <name type="common">Rose of Sharon</name>
    <dbReference type="NCBI Taxonomy" id="106335"/>
    <lineage>
        <taxon>Eukaryota</taxon>
        <taxon>Viridiplantae</taxon>
        <taxon>Streptophyta</taxon>
        <taxon>Embryophyta</taxon>
        <taxon>Tracheophyta</taxon>
        <taxon>Spermatophyta</taxon>
        <taxon>Magnoliopsida</taxon>
        <taxon>eudicotyledons</taxon>
        <taxon>Gunneridae</taxon>
        <taxon>Pentapetalae</taxon>
        <taxon>rosids</taxon>
        <taxon>malvids</taxon>
        <taxon>Malvales</taxon>
        <taxon>Malvaceae</taxon>
        <taxon>Malvoideae</taxon>
        <taxon>Hibiscus</taxon>
    </lineage>
</organism>
<evidence type="ECO:0000256" key="1">
    <source>
        <dbReference type="ARBA" id="ARBA00004123"/>
    </source>
</evidence>
<keyword evidence="6" id="KW-1133">Transmembrane helix</keyword>
<dbReference type="PANTHER" id="PTHR46267">
    <property type="entry name" value="SINGLE MYB HISTONE 4"/>
    <property type="match status" value="1"/>
</dbReference>
<feature type="transmembrane region" description="Helical" evidence="6">
    <location>
        <begin position="73"/>
        <end position="93"/>
    </location>
</feature>
<sequence>MPIRSISIFDSSVQMMVILDIVLEWLRLGLSSYLYWLRVRGAYRSHDNQKGTYGYLQPLCYAYWSWESNEICSANLIVCLKFGTGFALSIVIMQLQNGYKIRKDELFGTKTPAPKRKGMHQPKQFQNTGRITCDAVEEAALTAAYLIAEAENKSFLAAEAVTEAERVSKMAEDTDSLLQLAKEIFKTSDPILISNGIRGGRVVGCPNTRLRATSIEDLRYELPSIRLDPTTIRLRALRSTN</sequence>
<evidence type="ECO:0000256" key="3">
    <source>
        <dbReference type="ARBA" id="ARBA00022454"/>
    </source>
</evidence>
<keyword evidence="8" id="KW-1185">Reference proteome</keyword>
<dbReference type="InterPro" id="IPR044597">
    <property type="entry name" value="SMH1-6"/>
</dbReference>
<evidence type="ECO:0000256" key="2">
    <source>
        <dbReference type="ARBA" id="ARBA00004286"/>
    </source>
</evidence>
<dbReference type="GO" id="GO:0005694">
    <property type="term" value="C:chromosome"/>
    <property type="evidence" value="ECO:0007669"/>
    <property type="project" value="UniProtKB-SubCell"/>
</dbReference>
<dbReference type="PANTHER" id="PTHR46267:SF15">
    <property type="entry name" value="WINGED HELIX-TURN-HELIX TRANSCRIPTION REPRESSOR DNA-BINDING PROTEIN-RELATED"/>
    <property type="match status" value="1"/>
</dbReference>
<evidence type="ECO:0000256" key="4">
    <source>
        <dbReference type="ARBA" id="ARBA00023125"/>
    </source>
</evidence>
<proteinExistence type="predicted"/>
<protein>
    <submittedName>
        <fullName evidence="7">Detected protein of confused Function</fullName>
    </submittedName>
</protein>
<dbReference type="EMBL" id="VEPZ02000894">
    <property type="protein sequence ID" value="KAE8712544.1"/>
    <property type="molecule type" value="Genomic_DNA"/>
</dbReference>
<evidence type="ECO:0000313" key="8">
    <source>
        <dbReference type="Proteomes" id="UP000436088"/>
    </source>
</evidence>
<dbReference type="AlphaFoldDB" id="A0A6A3B5Y5"/>
<name>A0A6A3B5Y5_HIBSY</name>
<evidence type="ECO:0000256" key="6">
    <source>
        <dbReference type="SAM" id="Phobius"/>
    </source>
</evidence>
<feature type="transmembrane region" description="Helical" evidence="6">
    <location>
        <begin position="12"/>
        <end position="36"/>
    </location>
</feature>
<dbReference type="GO" id="GO:0005634">
    <property type="term" value="C:nucleus"/>
    <property type="evidence" value="ECO:0007669"/>
    <property type="project" value="UniProtKB-SubCell"/>
</dbReference>
<comment type="caution">
    <text evidence="7">The sequence shown here is derived from an EMBL/GenBank/DDBJ whole genome shotgun (WGS) entry which is preliminary data.</text>
</comment>
<accession>A0A6A3B5Y5</accession>
<keyword evidence="5" id="KW-0539">Nucleus</keyword>
<comment type="subcellular location">
    <subcellularLocation>
        <location evidence="2">Chromosome</location>
    </subcellularLocation>
    <subcellularLocation>
        <location evidence="1">Nucleus</location>
    </subcellularLocation>
</comment>
<reference evidence="7" key="1">
    <citation type="submission" date="2019-09" db="EMBL/GenBank/DDBJ databases">
        <title>Draft genome information of white flower Hibiscus syriacus.</title>
        <authorList>
            <person name="Kim Y.-M."/>
        </authorList>
    </citation>
    <scope>NUCLEOTIDE SEQUENCE [LARGE SCALE GENOMIC DNA]</scope>
    <source>
        <strain evidence="7">YM2019G1</strain>
    </source>
</reference>
<evidence type="ECO:0000313" key="7">
    <source>
        <dbReference type="EMBL" id="KAE8712544.1"/>
    </source>
</evidence>
<keyword evidence="6" id="KW-0472">Membrane</keyword>
<keyword evidence="3" id="KW-0158">Chromosome</keyword>
<dbReference type="GO" id="GO:0003691">
    <property type="term" value="F:double-stranded telomeric DNA binding"/>
    <property type="evidence" value="ECO:0007669"/>
    <property type="project" value="InterPro"/>
</dbReference>